<evidence type="ECO:0000313" key="3">
    <source>
        <dbReference type="EMBL" id="SVA92199.1"/>
    </source>
</evidence>
<dbReference type="InterPro" id="IPR026870">
    <property type="entry name" value="Zinc_ribbon_dom"/>
</dbReference>
<dbReference type="EMBL" id="UINC01022485">
    <property type="protein sequence ID" value="SVA92199.1"/>
    <property type="molecule type" value="Genomic_DNA"/>
</dbReference>
<organism evidence="3">
    <name type="scientific">marine metagenome</name>
    <dbReference type="NCBI Taxonomy" id="408172"/>
    <lineage>
        <taxon>unclassified sequences</taxon>
        <taxon>metagenomes</taxon>
        <taxon>ecological metagenomes</taxon>
    </lineage>
</organism>
<proteinExistence type="predicted"/>
<gene>
    <name evidence="3" type="ORF">METZ01_LOCUS145053</name>
</gene>
<dbReference type="Pfam" id="PF13240">
    <property type="entry name" value="Zn_Ribbon_1"/>
    <property type="match status" value="1"/>
</dbReference>
<keyword evidence="1" id="KW-1133">Transmembrane helix</keyword>
<protein>
    <recommendedName>
        <fullName evidence="2">Zinc-ribbon domain-containing protein</fullName>
    </recommendedName>
</protein>
<evidence type="ECO:0000259" key="2">
    <source>
        <dbReference type="Pfam" id="PF13240"/>
    </source>
</evidence>
<sequence length="287" mass="32399">MKSIITIIFFLGSVSAQTSPFNSYDVVLYPEYYFDGLMAEVDGEVNTEYLPLSFEMSVPENADSVFFVSGSASSEAEVNYLSILNTNNRSFVEISILESKFRIFIFYDLKKNGDNRSGSFDLEINHSLDDAHIIVQEPLVAEEFTFSEKDAETFQDQHGMNFQRVHIHDFKANARKSVSFSYLNPTGEISINKLQTMLSNDDRVVTPQITPNTKIPPVRHKLPLWQPLAVLGVITIMVGWMFSVQQKKERVDGTQSKPIIENGTFCTHCGHSLLSEHKFCANCGGQR</sequence>
<evidence type="ECO:0000256" key="1">
    <source>
        <dbReference type="SAM" id="Phobius"/>
    </source>
</evidence>
<accession>A0A381ZSM2</accession>
<reference evidence="3" key="1">
    <citation type="submission" date="2018-05" db="EMBL/GenBank/DDBJ databases">
        <authorList>
            <person name="Lanie J.A."/>
            <person name="Ng W.-L."/>
            <person name="Kazmierczak K.M."/>
            <person name="Andrzejewski T.M."/>
            <person name="Davidsen T.M."/>
            <person name="Wayne K.J."/>
            <person name="Tettelin H."/>
            <person name="Glass J.I."/>
            <person name="Rusch D."/>
            <person name="Podicherti R."/>
            <person name="Tsui H.-C.T."/>
            <person name="Winkler M.E."/>
        </authorList>
    </citation>
    <scope>NUCLEOTIDE SEQUENCE</scope>
</reference>
<keyword evidence="1" id="KW-0472">Membrane</keyword>
<keyword evidence="1" id="KW-0812">Transmembrane</keyword>
<feature type="domain" description="Zinc-ribbon" evidence="2">
    <location>
        <begin position="265"/>
        <end position="284"/>
    </location>
</feature>
<feature type="transmembrane region" description="Helical" evidence="1">
    <location>
        <begin position="224"/>
        <end position="242"/>
    </location>
</feature>
<dbReference type="AlphaFoldDB" id="A0A381ZSM2"/>
<name>A0A381ZSM2_9ZZZZ</name>